<reference evidence="3 4" key="1">
    <citation type="submission" date="2016-01" db="EMBL/GenBank/DDBJ databases">
        <title>Draft Genome Sequences of Seven Thermophilic Sporeformers Isolated from Foods.</title>
        <authorList>
            <person name="Berendsen E.M."/>
            <person name="Wells-Bennik M.H."/>
            <person name="Krawcyk A.O."/>
            <person name="De Jong A."/>
            <person name="Holsappel S."/>
            <person name="Eijlander R.T."/>
            <person name="Kuipers O.P."/>
        </authorList>
    </citation>
    <scope>NUCLEOTIDE SEQUENCE [LARGE SCALE GENOMIC DNA]</scope>
    <source>
        <strain evidence="3 4">B4109</strain>
    </source>
</reference>
<feature type="transmembrane region" description="Helical" evidence="1">
    <location>
        <begin position="6"/>
        <end position="24"/>
    </location>
</feature>
<gene>
    <name evidence="3" type="ORF">B4109_0493</name>
    <name evidence="2" type="ORF">GS8_1836</name>
</gene>
<sequence length="41" mass="4691">MILIFVIVSFSMLLSGLFIISDFFHTKEEGKGTIFTITFDM</sequence>
<keyword evidence="1" id="KW-0472">Membrane</keyword>
<organism evidence="3 4">
    <name type="scientific">Geobacillus stearothermophilus</name>
    <name type="common">Bacillus stearothermophilus</name>
    <dbReference type="NCBI Taxonomy" id="1422"/>
    <lineage>
        <taxon>Bacteria</taxon>
        <taxon>Bacillati</taxon>
        <taxon>Bacillota</taxon>
        <taxon>Bacilli</taxon>
        <taxon>Bacillales</taxon>
        <taxon>Anoxybacillaceae</taxon>
        <taxon>Geobacillus</taxon>
    </lineage>
</organism>
<protein>
    <submittedName>
        <fullName evidence="3">Uncharacterized protein</fullName>
    </submittedName>
</protein>
<evidence type="ECO:0000313" key="2">
    <source>
        <dbReference type="EMBL" id="KAF6511164.1"/>
    </source>
</evidence>
<keyword evidence="1" id="KW-1133">Transmembrane helix</keyword>
<keyword evidence="1" id="KW-0812">Transmembrane</keyword>
<evidence type="ECO:0000256" key="1">
    <source>
        <dbReference type="SAM" id="Phobius"/>
    </source>
</evidence>
<proteinExistence type="predicted"/>
<name>A0A150MJM1_GEOSE</name>
<evidence type="ECO:0000313" key="3">
    <source>
        <dbReference type="EMBL" id="KYD24727.1"/>
    </source>
</evidence>
<reference evidence="2 5" key="2">
    <citation type="submission" date="2016-03" db="EMBL/GenBank/DDBJ databases">
        <title>Spore heat resistance.</title>
        <authorList>
            <person name="Boekhorst J."/>
            <person name="Berendsen E.M."/>
            <person name="Wells-Bennik M.H."/>
            <person name="Kuipers O.P."/>
        </authorList>
    </citation>
    <scope>NUCLEOTIDE SEQUENCE [LARGE SCALE GENOMIC DNA]</scope>
    <source>
        <strain evidence="2 5">GS8</strain>
    </source>
</reference>
<dbReference type="Proteomes" id="UP000075424">
    <property type="component" value="Unassembled WGS sequence"/>
</dbReference>
<dbReference type="RefSeq" id="WP_328213437.1">
    <property type="nucleotide sequence ID" value="NZ_JARTKZ010000024.1"/>
</dbReference>
<accession>A0A150MJM1</accession>
<dbReference type="EMBL" id="LQYV01000094">
    <property type="protein sequence ID" value="KYD24727.1"/>
    <property type="molecule type" value="Genomic_DNA"/>
</dbReference>
<keyword evidence="5" id="KW-1185">Reference proteome</keyword>
<dbReference type="PATRIC" id="fig|1422.18.peg.465"/>
<comment type="caution">
    <text evidence="3">The sequence shown here is derived from an EMBL/GenBank/DDBJ whole genome shotgun (WGS) entry which is preliminary data.</text>
</comment>
<dbReference type="AlphaFoldDB" id="A0A150MJM1"/>
<evidence type="ECO:0000313" key="4">
    <source>
        <dbReference type="Proteomes" id="UP000075424"/>
    </source>
</evidence>
<dbReference type="EMBL" id="LUCS01000027">
    <property type="protein sequence ID" value="KAF6511164.1"/>
    <property type="molecule type" value="Genomic_DNA"/>
</dbReference>
<evidence type="ECO:0000313" key="5">
    <source>
        <dbReference type="Proteomes" id="UP000773850"/>
    </source>
</evidence>
<dbReference type="Proteomes" id="UP000773850">
    <property type="component" value="Unassembled WGS sequence"/>
</dbReference>